<reference evidence="1 2" key="1">
    <citation type="submission" date="2019-03" db="EMBL/GenBank/DDBJ databases">
        <title>Single cell metagenomics reveals metabolic interactions within the superorganism composed of flagellate Streblomastix strix and complex community of Bacteroidetes bacteria on its surface.</title>
        <authorList>
            <person name="Treitli S.C."/>
            <person name="Kolisko M."/>
            <person name="Husnik F."/>
            <person name="Keeling P."/>
            <person name="Hampl V."/>
        </authorList>
    </citation>
    <scope>NUCLEOTIDE SEQUENCE [LARGE SCALE GENOMIC DNA]</scope>
    <source>
        <strain evidence="1">ST1C</strain>
    </source>
</reference>
<dbReference type="EMBL" id="SNRW01029593">
    <property type="protein sequence ID" value="KAA6358619.1"/>
    <property type="molecule type" value="Genomic_DNA"/>
</dbReference>
<evidence type="ECO:0000313" key="1">
    <source>
        <dbReference type="EMBL" id="KAA6358619.1"/>
    </source>
</evidence>
<proteinExistence type="predicted"/>
<protein>
    <submittedName>
        <fullName evidence="1">Uncharacterized protein</fullName>
    </submittedName>
</protein>
<dbReference type="Proteomes" id="UP000324800">
    <property type="component" value="Unassembled WGS sequence"/>
</dbReference>
<organism evidence="1 2">
    <name type="scientific">Streblomastix strix</name>
    <dbReference type="NCBI Taxonomy" id="222440"/>
    <lineage>
        <taxon>Eukaryota</taxon>
        <taxon>Metamonada</taxon>
        <taxon>Preaxostyla</taxon>
        <taxon>Oxymonadida</taxon>
        <taxon>Streblomastigidae</taxon>
        <taxon>Streblomastix</taxon>
    </lineage>
</organism>
<dbReference type="AlphaFoldDB" id="A0A5J4TKZ0"/>
<comment type="caution">
    <text evidence="1">The sequence shown here is derived from an EMBL/GenBank/DDBJ whole genome shotgun (WGS) entry which is preliminary data.</text>
</comment>
<feature type="non-terminal residue" evidence="1">
    <location>
        <position position="1"/>
    </location>
</feature>
<sequence length="129" mass="14601">DTSNVQLMILDSARERELQIGRDWKYKEDVPQGSVVITQPLATYLDIKVGGKIKFKMNLNNFSSITVDIIRTEAFQNSEASKEALPGILTLLEETEIEVEVMDIASNGMGKGASRRTMFIEYSSFWEYV</sequence>
<accession>A0A5J4TKZ0</accession>
<gene>
    <name evidence="1" type="ORF">EZS28_045854</name>
</gene>
<name>A0A5J4TKZ0_9EUKA</name>
<evidence type="ECO:0000313" key="2">
    <source>
        <dbReference type="Proteomes" id="UP000324800"/>
    </source>
</evidence>